<evidence type="ECO:0000313" key="4">
    <source>
        <dbReference type="WBParaSite" id="sdigi.contig12.g1261.t1"/>
    </source>
</evidence>
<keyword evidence="3" id="KW-1185">Reference proteome</keyword>
<evidence type="ECO:0000313" key="3">
    <source>
        <dbReference type="Proteomes" id="UP000887581"/>
    </source>
</evidence>
<sequence>MGDVNLESTDMRCDLATSAGQNSPVCSTQSSPYSSNISESEIDNSSLSRHSSCSSLNQQNAQLLSSVVANATSPSSFLNGGCRNASKTYNNGRVEQDGTARIRLSCPPDSTSDEDVAAEDSNSNSFGVNFRFERQNTTEQSSIRWRSLSGVTASGSEPERKTSLPRTFTPSPSVSGRSSPACHPVPSHSRVANIRRESNCSIESELAHERLMQFAQQVSLGFDDFNIGGSGERKRTHSLSEPISVLTNAFIPHSCSPSPTRSVDVQKQCYSPSTQQIVRNNITYSPSPSPTPSPTRHTMRSLSPIAVRQVIKRRYTGSASGDLDSDQRTTRGTVPKRVCQQPHILSRGCVSPLALENSTSTSETTTKSSELTSPFSLPFPPRLLVDPAIEVKMPPPSMELDEDEDSVSEQRTGSAASEESTEAVEAIRIKKDE</sequence>
<proteinExistence type="inferred from homology"/>
<name>A0A915PEC3_9BILA</name>
<dbReference type="WBParaSite" id="sdigi.contig12.g1261.t1">
    <property type="protein sequence ID" value="sdigi.contig12.g1261.t1"/>
    <property type="gene ID" value="sdigi.contig12.g1261"/>
</dbReference>
<feature type="compositionally biased region" description="Polar residues" evidence="2">
    <location>
        <begin position="18"/>
        <end position="29"/>
    </location>
</feature>
<accession>A0A915PEC3</accession>
<feature type="compositionally biased region" description="Polar residues" evidence="2">
    <location>
        <begin position="164"/>
        <end position="178"/>
    </location>
</feature>
<feature type="compositionally biased region" description="Low complexity" evidence="2">
    <location>
        <begin position="358"/>
        <end position="376"/>
    </location>
</feature>
<dbReference type="InterPro" id="IPR026716">
    <property type="entry name" value="PBIR1/2/3"/>
</dbReference>
<dbReference type="GO" id="GO:0004865">
    <property type="term" value="F:protein serine/threonine phosphatase inhibitor activity"/>
    <property type="evidence" value="ECO:0007669"/>
    <property type="project" value="InterPro"/>
</dbReference>
<evidence type="ECO:0000256" key="1">
    <source>
        <dbReference type="ARBA" id="ARBA00006725"/>
    </source>
</evidence>
<feature type="region of interest" description="Disordered" evidence="2">
    <location>
        <begin position="139"/>
        <end position="188"/>
    </location>
</feature>
<evidence type="ECO:0000256" key="2">
    <source>
        <dbReference type="SAM" id="MobiDB-lite"/>
    </source>
</evidence>
<comment type="similarity">
    <text evidence="1">Belongs to the FAM122 family.</text>
</comment>
<organism evidence="3 4">
    <name type="scientific">Setaria digitata</name>
    <dbReference type="NCBI Taxonomy" id="48799"/>
    <lineage>
        <taxon>Eukaryota</taxon>
        <taxon>Metazoa</taxon>
        <taxon>Ecdysozoa</taxon>
        <taxon>Nematoda</taxon>
        <taxon>Chromadorea</taxon>
        <taxon>Rhabditida</taxon>
        <taxon>Spirurina</taxon>
        <taxon>Spiruromorpha</taxon>
        <taxon>Filarioidea</taxon>
        <taxon>Setariidae</taxon>
        <taxon>Setaria</taxon>
    </lineage>
</organism>
<feature type="region of interest" description="Disordered" evidence="2">
    <location>
        <begin position="315"/>
        <end position="339"/>
    </location>
</feature>
<feature type="region of interest" description="Disordered" evidence="2">
    <location>
        <begin position="355"/>
        <end position="433"/>
    </location>
</feature>
<reference evidence="4" key="1">
    <citation type="submission" date="2022-11" db="UniProtKB">
        <authorList>
            <consortium name="WormBaseParasite"/>
        </authorList>
    </citation>
    <scope>IDENTIFICATION</scope>
</reference>
<feature type="compositionally biased region" description="Low complexity" evidence="2">
    <location>
        <begin position="30"/>
        <end position="53"/>
    </location>
</feature>
<dbReference type="AlphaFoldDB" id="A0A915PEC3"/>
<feature type="region of interest" description="Disordered" evidence="2">
    <location>
        <begin position="104"/>
        <end position="124"/>
    </location>
</feature>
<dbReference type="Proteomes" id="UP000887581">
    <property type="component" value="Unplaced"/>
</dbReference>
<dbReference type="PANTHER" id="PTHR22227:SF6">
    <property type="entry name" value="FAMILY WITH SEQUENCE SIMILARITY 122B ISOFORM X1"/>
    <property type="match status" value="1"/>
</dbReference>
<feature type="region of interest" description="Disordered" evidence="2">
    <location>
        <begin position="276"/>
        <end position="303"/>
    </location>
</feature>
<feature type="compositionally biased region" description="Low complexity" evidence="2">
    <location>
        <begin position="414"/>
        <end position="424"/>
    </location>
</feature>
<protein>
    <submittedName>
        <fullName evidence="4">Uncharacterized protein</fullName>
    </submittedName>
</protein>
<feature type="region of interest" description="Disordered" evidence="2">
    <location>
        <begin position="17"/>
        <end position="53"/>
    </location>
</feature>
<feature type="compositionally biased region" description="Polar residues" evidence="2">
    <location>
        <begin position="139"/>
        <end position="155"/>
    </location>
</feature>
<dbReference type="PANTHER" id="PTHR22227">
    <property type="entry name" value="FAMILY WITH SEQUENCE SIMILARITY 122B ISOFORM X1"/>
    <property type="match status" value="1"/>
</dbReference>